<feature type="non-terminal residue" evidence="2">
    <location>
        <position position="1"/>
    </location>
</feature>
<feature type="region of interest" description="Disordered" evidence="1">
    <location>
        <begin position="38"/>
        <end position="74"/>
    </location>
</feature>
<protein>
    <submittedName>
        <fullName evidence="2">Uncharacterized protein</fullName>
    </submittedName>
</protein>
<dbReference type="AlphaFoldDB" id="A0A368H2L1"/>
<organism evidence="2 3">
    <name type="scientific">Ancylostoma caninum</name>
    <name type="common">Dog hookworm</name>
    <dbReference type="NCBI Taxonomy" id="29170"/>
    <lineage>
        <taxon>Eukaryota</taxon>
        <taxon>Metazoa</taxon>
        <taxon>Ecdysozoa</taxon>
        <taxon>Nematoda</taxon>
        <taxon>Chromadorea</taxon>
        <taxon>Rhabditida</taxon>
        <taxon>Rhabditina</taxon>
        <taxon>Rhabditomorpha</taxon>
        <taxon>Strongyloidea</taxon>
        <taxon>Ancylostomatidae</taxon>
        <taxon>Ancylostomatinae</taxon>
        <taxon>Ancylostoma</taxon>
    </lineage>
</organism>
<reference evidence="2 3" key="1">
    <citation type="submission" date="2014-10" db="EMBL/GenBank/DDBJ databases">
        <title>Draft genome of the hookworm Ancylostoma caninum.</title>
        <authorList>
            <person name="Mitreva M."/>
        </authorList>
    </citation>
    <scope>NUCLEOTIDE SEQUENCE [LARGE SCALE GENOMIC DNA]</scope>
    <source>
        <strain evidence="2 3">Baltimore</strain>
    </source>
</reference>
<keyword evidence="3" id="KW-1185">Reference proteome</keyword>
<feature type="compositionally biased region" description="Basic and acidic residues" evidence="1">
    <location>
        <begin position="65"/>
        <end position="74"/>
    </location>
</feature>
<dbReference type="EMBL" id="JOJR01000033">
    <property type="protein sequence ID" value="RCN49510.1"/>
    <property type="molecule type" value="Genomic_DNA"/>
</dbReference>
<evidence type="ECO:0000313" key="2">
    <source>
        <dbReference type="EMBL" id="RCN49510.1"/>
    </source>
</evidence>
<evidence type="ECO:0000313" key="3">
    <source>
        <dbReference type="Proteomes" id="UP000252519"/>
    </source>
</evidence>
<evidence type="ECO:0000256" key="1">
    <source>
        <dbReference type="SAM" id="MobiDB-lite"/>
    </source>
</evidence>
<accession>A0A368H2L1</accession>
<dbReference type="Proteomes" id="UP000252519">
    <property type="component" value="Unassembled WGS sequence"/>
</dbReference>
<gene>
    <name evidence="2" type="ORF">ANCCAN_04451</name>
</gene>
<name>A0A368H2L1_ANCCA</name>
<proteinExistence type="predicted"/>
<comment type="caution">
    <text evidence="2">The sequence shown here is derived from an EMBL/GenBank/DDBJ whole genome shotgun (WGS) entry which is preliminary data.</text>
</comment>
<sequence length="97" mass="11098">VRVCTRNEFVVQQHCFSFLELVEFCSLRNDLPGKELRKMEEEEVPIQSEEPSVNDAPENVGNGSKRMDKSRKTTHDPAFAAPEEMFWAVVLCLTVPE</sequence>